<accession>A0A8S5NPW0</accession>
<evidence type="ECO:0000256" key="1">
    <source>
        <dbReference type="SAM" id="Phobius"/>
    </source>
</evidence>
<keyword evidence="1" id="KW-0812">Transmembrane</keyword>
<organism evidence="2">
    <name type="scientific">Siphoviridae sp. ctpbe1</name>
    <dbReference type="NCBI Taxonomy" id="2826466"/>
    <lineage>
        <taxon>Viruses</taxon>
        <taxon>Duplodnaviria</taxon>
        <taxon>Heunggongvirae</taxon>
        <taxon>Uroviricota</taxon>
        <taxon>Caudoviricetes</taxon>
    </lineage>
</organism>
<protein>
    <submittedName>
        <fullName evidence="2">Uncharacterized protein</fullName>
    </submittedName>
</protein>
<dbReference type="EMBL" id="BK015216">
    <property type="protein sequence ID" value="DAD96407.1"/>
    <property type="molecule type" value="Genomic_DNA"/>
</dbReference>
<proteinExistence type="predicted"/>
<name>A0A8S5NPW0_9CAUD</name>
<evidence type="ECO:0000313" key="2">
    <source>
        <dbReference type="EMBL" id="DAD96407.1"/>
    </source>
</evidence>
<reference evidence="2" key="1">
    <citation type="journal article" date="2021" name="Proc. Natl. Acad. Sci. U.S.A.">
        <title>A Catalog of Tens of Thousands of Viruses from Human Metagenomes Reveals Hidden Associations with Chronic Diseases.</title>
        <authorList>
            <person name="Tisza M.J."/>
            <person name="Buck C.B."/>
        </authorList>
    </citation>
    <scope>NUCLEOTIDE SEQUENCE</scope>
    <source>
        <strain evidence="2">Ctpbe1</strain>
    </source>
</reference>
<sequence>MDWLQFLQIVCVPAFVWLVYKFGEIRKELSDFKVQVAREYATQVHINRLELKIDDLREMIWEIHNGSTTKRHKKQ</sequence>
<keyword evidence="1" id="KW-1133">Transmembrane helix</keyword>
<keyword evidence="1" id="KW-0472">Membrane</keyword>
<feature type="transmembrane region" description="Helical" evidence="1">
    <location>
        <begin position="6"/>
        <end position="23"/>
    </location>
</feature>